<dbReference type="RefSeq" id="WP_190615679.1">
    <property type="nucleotide sequence ID" value="NZ_AP018712.1"/>
</dbReference>
<dbReference type="Pfam" id="PF22780">
    <property type="entry name" value="HI0933_like_1st"/>
    <property type="match status" value="1"/>
</dbReference>
<dbReference type="PANTHER" id="PTHR42887:SF2">
    <property type="entry name" value="OS12G0638800 PROTEIN"/>
    <property type="match status" value="1"/>
</dbReference>
<gene>
    <name evidence="6" type="ORF">OSSY52_07410</name>
</gene>
<keyword evidence="3" id="KW-0274">FAD</keyword>
<dbReference type="InterPro" id="IPR036188">
    <property type="entry name" value="FAD/NAD-bd_sf"/>
</dbReference>
<evidence type="ECO:0000259" key="5">
    <source>
        <dbReference type="Pfam" id="PF22780"/>
    </source>
</evidence>
<evidence type="ECO:0000313" key="7">
    <source>
        <dbReference type="Proteomes" id="UP000516361"/>
    </source>
</evidence>
<dbReference type="InterPro" id="IPR004792">
    <property type="entry name" value="BaiN-like"/>
</dbReference>
<dbReference type="KEGG" id="ocy:OSSY52_07410"/>
<dbReference type="AlphaFoldDB" id="A0A7G1G2K7"/>
<dbReference type="InParanoid" id="A0A7G1G2K7"/>
<dbReference type="PRINTS" id="PR00368">
    <property type="entry name" value="FADPNR"/>
</dbReference>
<proteinExistence type="predicted"/>
<dbReference type="Proteomes" id="UP000516361">
    <property type="component" value="Chromosome"/>
</dbReference>
<dbReference type="InterPro" id="IPR057661">
    <property type="entry name" value="RsdA/BaiN/AoA(So)_Rossmann"/>
</dbReference>
<sequence>MIVVIGGGASGLMAAISAAKLGAKVTILEKMNKPGKKILASGNGKCNYTNINTNINNYHGKDKKFIESIINNFNVNSTIEFFKQIGVYPKIDSEGRVYPFSLQASSVVDNLLYECKKHNVNIVCNAKVTNIKKKNNLYEVYYNDTKIKANSLIVSVGGKSSSKLGSDGSLFNTIKSLNHNFSPMYPAIVQLKLKGNFKEVKGVRVRGEVTLYDEKKLIAKEKGEQLFTDYGISGISVMNLSGYVHSLKKPILKLDFFPNFSLNELISLLLSRKKNMPHKTFKESFIGLLNSKLIHLIFKLSNIKDKKYSNVSIDEIKKISKILKESTFDIVGTKDFENSQVTAGGLLTSEINSKTLESKINKNLYFCGEVLDVYGDCGGYNLQWAWSSGYIAGKSAGGKYAKNK</sequence>
<keyword evidence="7" id="KW-1185">Reference proteome</keyword>
<dbReference type="FunCoup" id="A0A7G1G2K7">
    <property type="interactions" value="218"/>
</dbReference>
<protein>
    <submittedName>
        <fullName evidence="6">Flavoprotein</fullName>
    </submittedName>
</protein>
<evidence type="ECO:0000313" key="6">
    <source>
        <dbReference type="EMBL" id="BBE30600.1"/>
    </source>
</evidence>
<feature type="domain" description="RsdA/BaiN/AoA(So)-like insert" evidence="5">
    <location>
        <begin position="185"/>
        <end position="341"/>
    </location>
</feature>
<dbReference type="Pfam" id="PF03486">
    <property type="entry name" value="HI0933_like"/>
    <property type="match status" value="1"/>
</dbReference>
<dbReference type="NCBIfam" id="TIGR00275">
    <property type="entry name" value="aminoacetone oxidase family FAD-binding enzyme"/>
    <property type="match status" value="1"/>
</dbReference>
<feature type="domain" description="RsdA/BaiN/AoA(So)-like Rossmann fold-like" evidence="4">
    <location>
        <begin position="2"/>
        <end position="394"/>
    </location>
</feature>
<dbReference type="Gene3D" id="1.10.8.260">
    <property type="entry name" value="HI0933 insert domain-like"/>
    <property type="match status" value="1"/>
</dbReference>
<evidence type="ECO:0000256" key="2">
    <source>
        <dbReference type="ARBA" id="ARBA00022630"/>
    </source>
</evidence>
<dbReference type="SUPFAM" id="SSF160996">
    <property type="entry name" value="HI0933 insert domain-like"/>
    <property type="match status" value="1"/>
</dbReference>
<keyword evidence="2" id="KW-0285">Flavoprotein</keyword>
<dbReference type="Gene3D" id="2.40.30.10">
    <property type="entry name" value="Translation factors"/>
    <property type="match status" value="1"/>
</dbReference>
<evidence type="ECO:0000256" key="1">
    <source>
        <dbReference type="ARBA" id="ARBA00001974"/>
    </source>
</evidence>
<dbReference type="Gene3D" id="3.50.50.60">
    <property type="entry name" value="FAD/NAD(P)-binding domain"/>
    <property type="match status" value="1"/>
</dbReference>
<dbReference type="InterPro" id="IPR023166">
    <property type="entry name" value="BaiN-like_dom_sf"/>
</dbReference>
<organism evidence="6 7">
    <name type="scientific">Tepiditoga spiralis</name>
    <dbReference type="NCBI Taxonomy" id="2108365"/>
    <lineage>
        <taxon>Bacteria</taxon>
        <taxon>Thermotogati</taxon>
        <taxon>Thermotogota</taxon>
        <taxon>Thermotogae</taxon>
        <taxon>Petrotogales</taxon>
        <taxon>Petrotogaceae</taxon>
        <taxon>Tepiditoga</taxon>
    </lineage>
</organism>
<name>A0A7G1G2K7_9BACT</name>
<accession>A0A7G1G2K7</accession>
<dbReference type="InterPro" id="IPR055178">
    <property type="entry name" value="RsdA/BaiN/AoA(So)-like_dom"/>
</dbReference>
<evidence type="ECO:0000259" key="4">
    <source>
        <dbReference type="Pfam" id="PF03486"/>
    </source>
</evidence>
<comment type="cofactor">
    <cofactor evidence="1">
        <name>FAD</name>
        <dbReference type="ChEBI" id="CHEBI:57692"/>
    </cofactor>
</comment>
<dbReference type="PANTHER" id="PTHR42887">
    <property type="entry name" value="OS12G0638800 PROTEIN"/>
    <property type="match status" value="1"/>
</dbReference>
<dbReference type="EMBL" id="AP018712">
    <property type="protein sequence ID" value="BBE30600.1"/>
    <property type="molecule type" value="Genomic_DNA"/>
</dbReference>
<dbReference type="SUPFAM" id="SSF51905">
    <property type="entry name" value="FAD/NAD(P)-binding domain"/>
    <property type="match status" value="1"/>
</dbReference>
<reference evidence="6 7" key="1">
    <citation type="submission" date="2018-06" db="EMBL/GenBank/DDBJ databases">
        <title>Genome sequencing of Oceanotoga sp. sy52.</title>
        <authorList>
            <person name="Mori K."/>
        </authorList>
    </citation>
    <scope>NUCLEOTIDE SEQUENCE [LARGE SCALE GENOMIC DNA]</scope>
    <source>
        <strain evidence="7">sy52</strain>
    </source>
</reference>
<dbReference type="PRINTS" id="PR00411">
    <property type="entry name" value="PNDRDTASEI"/>
</dbReference>
<evidence type="ECO:0000256" key="3">
    <source>
        <dbReference type="ARBA" id="ARBA00022827"/>
    </source>
</evidence>